<dbReference type="InterPro" id="IPR045864">
    <property type="entry name" value="aa-tRNA-synth_II/BPL/LPL"/>
</dbReference>
<dbReference type="EC" id="2.3.1.181" evidence="5 6"/>
<dbReference type="SUPFAM" id="SSF55681">
    <property type="entry name" value="Class II aaRS and biotin synthetases"/>
    <property type="match status" value="1"/>
</dbReference>
<dbReference type="RefSeq" id="WP_110940662.1">
    <property type="nucleotide sequence ID" value="NZ_FQZV01000016.1"/>
</dbReference>
<evidence type="ECO:0000256" key="7">
    <source>
        <dbReference type="PIRSR" id="PIRSR016262-1"/>
    </source>
</evidence>
<evidence type="ECO:0000256" key="2">
    <source>
        <dbReference type="ARBA" id="ARBA00022679"/>
    </source>
</evidence>
<feature type="binding site" evidence="5 8">
    <location>
        <begin position="144"/>
        <end position="146"/>
    </location>
    <ligand>
        <name>substrate</name>
    </ligand>
</feature>
<evidence type="ECO:0000256" key="1">
    <source>
        <dbReference type="ARBA" id="ARBA00004821"/>
    </source>
</evidence>
<evidence type="ECO:0000256" key="3">
    <source>
        <dbReference type="ARBA" id="ARBA00023315"/>
    </source>
</evidence>
<comment type="miscellaneous">
    <text evidence="5">In the reaction, the free carboxyl group of octanoic acid is attached via an amide linkage to the epsilon-amino group of a specific lysine residue of lipoyl domains of lipoate-dependent enzymes.</text>
</comment>
<keyword evidence="3 5" id="KW-0012">Acyltransferase</keyword>
<dbReference type="PANTHER" id="PTHR10993">
    <property type="entry name" value="OCTANOYLTRANSFERASE"/>
    <property type="match status" value="1"/>
</dbReference>
<dbReference type="InterPro" id="IPR004143">
    <property type="entry name" value="BPL_LPL_catalytic"/>
</dbReference>
<accession>A0A1M6H405</accession>
<evidence type="ECO:0000256" key="6">
    <source>
        <dbReference type="PIRNR" id="PIRNR016262"/>
    </source>
</evidence>
<dbReference type="Gene3D" id="3.30.930.10">
    <property type="entry name" value="Bira Bifunctional Protein, Domain 2"/>
    <property type="match status" value="1"/>
</dbReference>
<proteinExistence type="inferred from homology"/>
<reference evidence="12" key="1">
    <citation type="submission" date="2016-11" db="EMBL/GenBank/DDBJ databases">
        <authorList>
            <person name="Varghese N."/>
            <person name="Submissions S."/>
        </authorList>
    </citation>
    <scope>NUCLEOTIDE SEQUENCE [LARGE SCALE GENOMIC DNA]</scope>
    <source>
        <strain evidence="12">DSM 17957</strain>
    </source>
</reference>
<feature type="binding site" evidence="5 8">
    <location>
        <begin position="75"/>
        <end position="82"/>
    </location>
    <ligand>
        <name>substrate</name>
    </ligand>
</feature>
<evidence type="ECO:0000313" key="11">
    <source>
        <dbReference type="EMBL" id="SHJ16928.1"/>
    </source>
</evidence>
<dbReference type="PROSITE" id="PS51733">
    <property type="entry name" value="BPL_LPL_CATALYTIC"/>
    <property type="match status" value="1"/>
</dbReference>
<dbReference type="CDD" id="cd16444">
    <property type="entry name" value="LipB"/>
    <property type="match status" value="1"/>
</dbReference>
<evidence type="ECO:0000256" key="4">
    <source>
        <dbReference type="ARBA" id="ARBA00024732"/>
    </source>
</evidence>
<comment type="similarity">
    <text evidence="5 6">Belongs to the LipB family.</text>
</comment>
<dbReference type="InterPro" id="IPR020605">
    <property type="entry name" value="Octanoyltransferase_CS"/>
</dbReference>
<dbReference type="GO" id="GO:0033819">
    <property type="term" value="F:lipoyl(octanoyl) transferase activity"/>
    <property type="evidence" value="ECO:0007669"/>
    <property type="project" value="UniProtKB-EC"/>
</dbReference>
<dbReference type="InterPro" id="IPR000544">
    <property type="entry name" value="Octanoyltransferase"/>
</dbReference>
<dbReference type="GO" id="GO:0009249">
    <property type="term" value="P:protein lipoylation"/>
    <property type="evidence" value="ECO:0007669"/>
    <property type="project" value="InterPro"/>
</dbReference>
<dbReference type="EMBL" id="FQZV01000016">
    <property type="protein sequence ID" value="SHJ16928.1"/>
    <property type="molecule type" value="Genomic_DNA"/>
</dbReference>
<comment type="function">
    <text evidence="4 5 6">Catalyzes the transfer of endogenously produced octanoic acid from octanoyl-acyl-carrier-protein onto the lipoyl domains of lipoate-dependent enzymes. Lipoyl-ACP can also act as a substrate although octanoyl-ACP is likely to be the physiological substrate.</text>
</comment>
<dbReference type="AlphaFoldDB" id="A0A1M6H405"/>
<dbReference type="OrthoDB" id="9787061at2"/>
<sequence>MDINIISLGTMDYQRSLKIQEKLLLMRQQDRINDTLILVEHPPVLTLGRRGDYTNIVASKELLKKQGVCIYEVNRGGDVTYHGPGQIVGYLIFDLNNYDQDIKNFVAKIEYGIINLLKNEYNIAAYVKDKKYTGVWVDEKKIAAIGIAVKRWVTMHGFAFNVNTVLEHYRWINPCGITDKGVNSLQSILGENLEMEKVMTQVAHYLCESFHSAAVFRDREWIDQVIGGIE</sequence>
<dbReference type="PROSITE" id="PS01313">
    <property type="entry name" value="LIPB"/>
    <property type="match status" value="1"/>
</dbReference>
<dbReference type="PANTHER" id="PTHR10993:SF7">
    <property type="entry name" value="LIPOYLTRANSFERASE 2, MITOCHONDRIAL-RELATED"/>
    <property type="match status" value="1"/>
</dbReference>
<feature type="site" description="Lowers pKa of active site Cys" evidence="5 9">
    <location>
        <position position="141"/>
    </location>
</feature>
<feature type="active site" description="Acyl-thioester intermediate" evidence="5 7">
    <location>
        <position position="175"/>
    </location>
</feature>
<evidence type="ECO:0000256" key="8">
    <source>
        <dbReference type="PIRSR" id="PIRSR016262-2"/>
    </source>
</evidence>
<dbReference type="GO" id="GO:0005737">
    <property type="term" value="C:cytoplasm"/>
    <property type="evidence" value="ECO:0007669"/>
    <property type="project" value="UniProtKB-SubCell"/>
</dbReference>
<protein>
    <recommendedName>
        <fullName evidence="5 6">Octanoyltransferase</fullName>
        <ecNumber evidence="5 6">2.3.1.181</ecNumber>
    </recommendedName>
    <alternativeName>
        <fullName evidence="5">Lipoate-protein ligase B</fullName>
    </alternativeName>
    <alternativeName>
        <fullName evidence="5">Lipoyl/octanoyl transferase</fullName>
    </alternativeName>
    <alternativeName>
        <fullName evidence="5">Octanoyl-[acyl-carrier-protein]-protein N-octanoyltransferase</fullName>
    </alternativeName>
</protein>
<dbReference type="Proteomes" id="UP000184536">
    <property type="component" value="Unassembled WGS sequence"/>
</dbReference>
<dbReference type="PIRSF" id="PIRSF016262">
    <property type="entry name" value="LPLase"/>
    <property type="match status" value="1"/>
</dbReference>
<gene>
    <name evidence="5" type="primary">lipB</name>
    <name evidence="11" type="ORF">SAMN02745975_01433</name>
</gene>
<dbReference type="NCBIfam" id="TIGR00214">
    <property type="entry name" value="lipB"/>
    <property type="match status" value="1"/>
</dbReference>
<keyword evidence="12" id="KW-1185">Reference proteome</keyword>
<evidence type="ECO:0000256" key="5">
    <source>
        <dbReference type="HAMAP-Rule" id="MF_00013"/>
    </source>
</evidence>
<comment type="catalytic activity">
    <reaction evidence="5 6">
        <text>octanoyl-[ACP] + L-lysyl-[protein] = N(6)-octanoyl-L-lysyl-[protein] + holo-[ACP] + H(+)</text>
        <dbReference type="Rhea" id="RHEA:17665"/>
        <dbReference type="Rhea" id="RHEA-COMP:9636"/>
        <dbReference type="Rhea" id="RHEA-COMP:9685"/>
        <dbReference type="Rhea" id="RHEA-COMP:9752"/>
        <dbReference type="Rhea" id="RHEA-COMP:9928"/>
        <dbReference type="ChEBI" id="CHEBI:15378"/>
        <dbReference type="ChEBI" id="CHEBI:29969"/>
        <dbReference type="ChEBI" id="CHEBI:64479"/>
        <dbReference type="ChEBI" id="CHEBI:78463"/>
        <dbReference type="ChEBI" id="CHEBI:78809"/>
        <dbReference type="EC" id="2.3.1.181"/>
    </reaction>
</comment>
<dbReference type="HAMAP" id="MF_00013">
    <property type="entry name" value="LipB"/>
    <property type="match status" value="1"/>
</dbReference>
<dbReference type="Pfam" id="PF21948">
    <property type="entry name" value="LplA-B_cat"/>
    <property type="match status" value="1"/>
</dbReference>
<keyword evidence="2 5" id="KW-0808">Transferase</keyword>
<evidence type="ECO:0000256" key="9">
    <source>
        <dbReference type="PIRSR" id="PIRSR016262-3"/>
    </source>
</evidence>
<dbReference type="STRING" id="1121919.SAMN02745975_01433"/>
<evidence type="ECO:0000259" key="10">
    <source>
        <dbReference type="PROSITE" id="PS51733"/>
    </source>
</evidence>
<feature type="domain" description="BPL/LPL catalytic" evidence="10">
    <location>
        <begin position="30"/>
        <end position="214"/>
    </location>
</feature>
<organism evidence="11 12">
    <name type="scientific">Geosporobacter subterraneus DSM 17957</name>
    <dbReference type="NCBI Taxonomy" id="1121919"/>
    <lineage>
        <taxon>Bacteria</taxon>
        <taxon>Bacillati</taxon>
        <taxon>Bacillota</taxon>
        <taxon>Clostridia</taxon>
        <taxon>Peptostreptococcales</taxon>
        <taxon>Thermotaleaceae</taxon>
        <taxon>Geosporobacter</taxon>
    </lineage>
</organism>
<evidence type="ECO:0000313" key="12">
    <source>
        <dbReference type="Proteomes" id="UP000184536"/>
    </source>
</evidence>
<name>A0A1M6H405_9FIRM</name>
<comment type="subcellular location">
    <subcellularLocation>
        <location evidence="5">Cytoplasm</location>
    </subcellularLocation>
</comment>
<comment type="pathway">
    <text evidence="1 5 6">Protein modification; protein lipoylation via endogenous pathway; protein N(6)-(lipoyl)lysine from octanoyl-[acyl-carrier-protein]: step 1/2.</text>
</comment>
<keyword evidence="5" id="KW-0963">Cytoplasm</keyword>
<dbReference type="NCBIfam" id="NF010925">
    <property type="entry name" value="PRK14345.1"/>
    <property type="match status" value="1"/>
</dbReference>
<dbReference type="UniPathway" id="UPA00538">
    <property type="reaction ID" value="UER00592"/>
</dbReference>
<feature type="binding site" evidence="5 8">
    <location>
        <begin position="157"/>
        <end position="159"/>
    </location>
    <ligand>
        <name>substrate</name>
    </ligand>
</feature>